<accession>A0A7S0QN91</accession>
<protein>
    <submittedName>
        <fullName evidence="2">Uncharacterized protein</fullName>
    </submittedName>
</protein>
<organism evidence="2">
    <name type="scientific">Cryptomonas curvata</name>
    <dbReference type="NCBI Taxonomy" id="233186"/>
    <lineage>
        <taxon>Eukaryota</taxon>
        <taxon>Cryptophyceae</taxon>
        <taxon>Cryptomonadales</taxon>
        <taxon>Cryptomonadaceae</taxon>
        <taxon>Cryptomonas</taxon>
    </lineage>
</organism>
<gene>
    <name evidence="2" type="ORF">CCUR1050_LOCUS17287</name>
</gene>
<evidence type="ECO:0000313" key="2">
    <source>
        <dbReference type="EMBL" id="CAD8639603.1"/>
    </source>
</evidence>
<reference evidence="2" key="1">
    <citation type="submission" date="2021-01" db="EMBL/GenBank/DDBJ databases">
        <authorList>
            <person name="Corre E."/>
            <person name="Pelletier E."/>
            <person name="Niang G."/>
            <person name="Scheremetjew M."/>
            <person name="Finn R."/>
            <person name="Kale V."/>
            <person name="Holt S."/>
            <person name="Cochrane G."/>
            <person name="Meng A."/>
            <person name="Brown T."/>
            <person name="Cohen L."/>
        </authorList>
    </citation>
    <scope>NUCLEOTIDE SEQUENCE</scope>
    <source>
        <strain evidence="2">CCAP979/52</strain>
    </source>
</reference>
<proteinExistence type="predicted"/>
<sequence length="459" mass="50824">MKERSESVLRDNMCSHRSTSHDELINQCIGKIDVHRKCLPARGRPARLGWCGLYCIGVLNLSFSVCLEGITTSVSPWHTGHIPLRGGGGDLLDESLPRFTSEWRDDVGQRYSELKPPARKRSSAPQPMLKGDLLRKLSEESVKALDGSRHLEDGCIMLDLDKTCLFGNDGNDLGIALQWMEKPIEDVQALYQHLVNPALRPAYDQFRRQVKNAKVVIYTMRSSLLFYNSNFRGLQIPVQFAAEWHKDGQLYLPAEIKTADEIMQRYSGPPLIEEEHTDMQHAMERLLAARDAVAKSLDLPEGSVIVVVTSSHKEVARTAVSIGARPASAYLWDDNPKLTGCAGVVPVPPYVALDASRRAELLRFLEAKIPAHELDADLIDFMASAPPDETVLSCDHIGLATWVLPEAEAPPRPWPVPELRRYAGADGGSMSPVTPSDGLEEDAGLADGRRLLTNRIATR</sequence>
<dbReference type="AlphaFoldDB" id="A0A7S0QN91"/>
<evidence type="ECO:0000256" key="1">
    <source>
        <dbReference type="SAM" id="MobiDB-lite"/>
    </source>
</evidence>
<feature type="region of interest" description="Disordered" evidence="1">
    <location>
        <begin position="423"/>
        <end position="443"/>
    </location>
</feature>
<dbReference type="EMBL" id="HBEZ01031182">
    <property type="protein sequence ID" value="CAD8639603.1"/>
    <property type="molecule type" value="Transcribed_RNA"/>
</dbReference>
<name>A0A7S0QN91_9CRYP</name>